<dbReference type="PANTHER" id="PTHR32295:SF45">
    <property type="entry name" value="PROTEIN IQ-DOMAIN 19"/>
    <property type="match status" value="1"/>
</dbReference>
<feature type="domain" description="DUF4005" evidence="4">
    <location>
        <begin position="133"/>
        <end position="199"/>
    </location>
</feature>
<sequence length="257" mass="29355">MQALVTAQARACAQRIRMVEESQAISQRQSVYRRSPQRRRSRHSYDMDRSAEGNVEIGEMDLRESRGSTENRNSYSITNTEIKDRRLSIYYGNACLPLRADQYQQISSARSAITFTSPRAYGGHFEEFSFTTAQTSPQHLSAVSLTDATQTSFDYHFYPNYMANTESSRAKARSQSTPRQRTDSYERQTSTQRPSVEGRNIPRGVKMQRSSSHVGLTANGYQYPWSIKLDRSSMSLKDSECVQQASRLRTPTIADLW</sequence>
<reference evidence="6" key="1">
    <citation type="submission" date="2025-08" db="UniProtKB">
        <authorList>
            <consortium name="RefSeq"/>
        </authorList>
    </citation>
    <scope>IDENTIFICATION</scope>
    <source>
        <tissue evidence="6">Young leaves</tissue>
    </source>
</reference>
<evidence type="ECO:0000256" key="3">
    <source>
        <dbReference type="SAM" id="MobiDB-lite"/>
    </source>
</evidence>
<keyword evidence="5" id="KW-1185">Reference proteome</keyword>
<evidence type="ECO:0000256" key="1">
    <source>
        <dbReference type="ARBA" id="ARBA00022860"/>
    </source>
</evidence>
<feature type="compositionally biased region" description="Polar residues" evidence="3">
    <location>
        <begin position="166"/>
        <end position="179"/>
    </location>
</feature>
<dbReference type="RefSeq" id="XP_038977287.1">
    <property type="nucleotide sequence ID" value="XM_039121359.1"/>
</dbReference>
<accession>A0A8B8ZV92</accession>
<organism evidence="5 6">
    <name type="scientific">Phoenix dactylifera</name>
    <name type="common">Date palm</name>
    <dbReference type="NCBI Taxonomy" id="42345"/>
    <lineage>
        <taxon>Eukaryota</taxon>
        <taxon>Viridiplantae</taxon>
        <taxon>Streptophyta</taxon>
        <taxon>Embryophyta</taxon>
        <taxon>Tracheophyta</taxon>
        <taxon>Spermatophyta</taxon>
        <taxon>Magnoliopsida</taxon>
        <taxon>Liliopsida</taxon>
        <taxon>Arecaceae</taxon>
        <taxon>Coryphoideae</taxon>
        <taxon>Phoeniceae</taxon>
        <taxon>Phoenix</taxon>
    </lineage>
</organism>
<dbReference type="Pfam" id="PF13178">
    <property type="entry name" value="DUF4005"/>
    <property type="match status" value="1"/>
</dbReference>
<dbReference type="GO" id="GO:0005516">
    <property type="term" value="F:calmodulin binding"/>
    <property type="evidence" value="ECO:0007669"/>
    <property type="project" value="UniProtKB-KW"/>
</dbReference>
<feature type="compositionally biased region" description="Basic and acidic residues" evidence="3">
    <location>
        <begin position="60"/>
        <end position="69"/>
    </location>
</feature>
<protein>
    <submittedName>
        <fullName evidence="6">Uncharacterized protein LOC103721111</fullName>
    </submittedName>
</protein>
<comment type="similarity">
    <text evidence="2">Belongs to the IQD family.</text>
</comment>
<gene>
    <name evidence="6" type="primary">LOC103721111</name>
</gene>
<dbReference type="InterPro" id="IPR025064">
    <property type="entry name" value="DUF4005"/>
</dbReference>
<evidence type="ECO:0000256" key="2">
    <source>
        <dbReference type="ARBA" id="ARBA00024341"/>
    </source>
</evidence>
<dbReference type="AlphaFoldDB" id="A0A8B8ZV92"/>
<proteinExistence type="inferred from homology"/>
<dbReference type="GeneID" id="103721111"/>
<feature type="region of interest" description="Disordered" evidence="3">
    <location>
        <begin position="166"/>
        <end position="199"/>
    </location>
</feature>
<evidence type="ECO:0000313" key="6">
    <source>
        <dbReference type="RefSeq" id="XP_038977287.1"/>
    </source>
</evidence>
<name>A0A8B8ZV92_PHODC</name>
<evidence type="ECO:0000313" key="5">
    <source>
        <dbReference type="Proteomes" id="UP000228380"/>
    </source>
</evidence>
<feature type="region of interest" description="Disordered" evidence="3">
    <location>
        <begin position="24"/>
        <end position="72"/>
    </location>
</feature>
<dbReference type="PANTHER" id="PTHR32295">
    <property type="entry name" value="IQ-DOMAIN 5-RELATED"/>
    <property type="match status" value="1"/>
</dbReference>
<dbReference type="Proteomes" id="UP000228380">
    <property type="component" value="Unplaced"/>
</dbReference>
<dbReference type="KEGG" id="pda:103721111"/>
<evidence type="ECO:0000259" key="4">
    <source>
        <dbReference type="Pfam" id="PF13178"/>
    </source>
</evidence>
<keyword evidence="1" id="KW-0112">Calmodulin-binding</keyword>